<reference evidence="1 2" key="1">
    <citation type="submission" date="2018-06" db="EMBL/GenBank/DDBJ databases">
        <authorList>
            <consortium name="Pathogen Informatics"/>
            <person name="Doyle S."/>
        </authorList>
    </citation>
    <scope>NUCLEOTIDE SEQUENCE [LARGE SCALE GENOMIC DNA]</scope>
    <source>
        <strain evidence="1 2">NCTC10338</strain>
    </source>
</reference>
<name>A0AAJ4ZVK3_LYSSH</name>
<gene>
    <name evidence="1" type="ORF">NCTC10338_02093</name>
</gene>
<organism evidence="1 2">
    <name type="scientific">Lysinibacillus sphaericus</name>
    <name type="common">Bacillus sphaericus</name>
    <dbReference type="NCBI Taxonomy" id="1421"/>
    <lineage>
        <taxon>Bacteria</taxon>
        <taxon>Bacillati</taxon>
        <taxon>Bacillota</taxon>
        <taxon>Bacilli</taxon>
        <taxon>Bacillales</taxon>
        <taxon>Bacillaceae</taxon>
        <taxon>Lysinibacillus</taxon>
    </lineage>
</organism>
<comment type="caution">
    <text evidence="1">The sequence shown here is derived from an EMBL/GenBank/DDBJ whole genome shotgun (WGS) entry which is preliminary data.</text>
</comment>
<sequence length="54" mass="6229">MQKQLKKASPLCLLFTAIKNNNYIKISSTLSFTIKIMYNTINELSDRKGQMSIF</sequence>
<dbReference type="AlphaFoldDB" id="A0AAJ4ZVK3"/>
<evidence type="ECO:0000313" key="2">
    <source>
        <dbReference type="Proteomes" id="UP000255295"/>
    </source>
</evidence>
<dbReference type="Proteomes" id="UP000255295">
    <property type="component" value="Unassembled WGS sequence"/>
</dbReference>
<accession>A0AAJ4ZVK3</accession>
<protein>
    <submittedName>
        <fullName evidence="1">Uncharacterized protein</fullName>
    </submittedName>
</protein>
<proteinExistence type="predicted"/>
<evidence type="ECO:0000313" key="1">
    <source>
        <dbReference type="EMBL" id="SUV17006.1"/>
    </source>
</evidence>
<dbReference type="EMBL" id="UFSZ01000001">
    <property type="protein sequence ID" value="SUV17006.1"/>
    <property type="molecule type" value="Genomic_DNA"/>
</dbReference>